<evidence type="ECO:0000256" key="5">
    <source>
        <dbReference type="ARBA" id="ARBA00023211"/>
    </source>
</evidence>
<comment type="similarity">
    <text evidence="2">Belongs to the peptidase M24B family.</text>
</comment>
<dbReference type="InterPro" id="IPR050422">
    <property type="entry name" value="X-Pro_aminopeptidase_P"/>
</dbReference>
<reference evidence="10 11" key="1">
    <citation type="journal article" date="2024" name="Nat. Commun.">
        <title>Phylogenomics reveals the evolutionary origins of lichenization in chlorophyte algae.</title>
        <authorList>
            <person name="Puginier C."/>
            <person name="Libourel C."/>
            <person name="Otte J."/>
            <person name="Skaloud P."/>
            <person name="Haon M."/>
            <person name="Grisel S."/>
            <person name="Petersen M."/>
            <person name="Berrin J.G."/>
            <person name="Delaux P.M."/>
            <person name="Dal Grande F."/>
            <person name="Keller J."/>
        </authorList>
    </citation>
    <scope>NUCLEOTIDE SEQUENCE [LARGE SCALE GENOMIC DNA]</scope>
    <source>
        <strain evidence="10 11">SAG 2043</strain>
    </source>
</reference>
<dbReference type="Gene3D" id="2.120.10.80">
    <property type="entry name" value="Kelch-type beta propeller"/>
    <property type="match status" value="2"/>
</dbReference>
<dbReference type="EMBL" id="JALJOR010000015">
    <property type="protein sequence ID" value="KAK9805604.1"/>
    <property type="molecule type" value="Genomic_DNA"/>
</dbReference>
<name>A0AAW1PCR5_9CHLO</name>
<dbReference type="FunFam" id="3.90.230.10:FF:000007">
    <property type="entry name" value="Xaa-Pro aminopeptidase P"/>
    <property type="match status" value="1"/>
</dbReference>
<dbReference type="Pfam" id="PF00557">
    <property type="entry name" value="Peptidase_M24"/>
    <property type="match status" value="1"/>
</dbReference>
<dbReference type="Pfam" id="PF16188">
    <property type="entry name" value="Peptidase_M24_C"/>
    <property type="match status" value="1"/>
</dbReference>
<dbReference type="SUPFAM" id="SSF117281">
    <property type="entry name" value="Kelch motif"/>
    <property type="match status" value="1"/>
</dbReference>
<comment type="caution">
    <text evidence="10">The sequence shown here is derived from an EMBL/GenBank/DDBJ whole genome shotgun (WGS) entry which is preliminary data.</text>
</comment>
<dbReference type="CDD" id="cd01085">
    <property type="entry name" value="APP"/>
    <property type="match status" value="1"/>
</dbReference>
<feature type="domain" description="Creatinase N-terminal" evidence="8">
    <location>
        <begin position="385"/>
        <end position="520"/>
    </location>
</feature>
<evidence type="ECO:0000313" key="10">
    <source>
        <dbReference type="EMBL" id="KAK9805604.1"/>
    </source>
</evidence>
<dbReference type="InterPro" id="IPR033740">
    <property type="entry name" value="Pept_M24B"/>
</dbReference>
<keyword evidence="3" id="KW-0479">Metal-binding</keyword>
<dbReference type="Pfam" id="PF16189">
    <property type="entry name" value="Creatinase_N_2"/>
    <property type="match status" value="1"/>
</dbReference>
<dbReference type="InterPro" id="IPR032416">
    <property type="entry name" value="Peptidase_M24_C"/>
</dbReference>
<evidence type="ECO:0000256" key="2">
    <source>
        <dbReference type="ARBA" id="ARBA00008766"/>
    </source>
</evidence>
<feature type="domain" description="Peptidase M24 C-terminal" evidence="9">
    <location>
        <begin position="952"/>
        <end position="1012"/>
    </location>
</feature>
<dbReference type="FunFam" id="3.40.350.10:FF:000003">
    <property type="entry name" value="Xaa-pro aminopeptidase P"/>
    <property type="match status" value="1"/>
</dbReference>
<dbReference type="SUPFAM" id="SSF50965">
    <property type="entry name" value="Galactose oxidase, central domain"/>
    <property type="match status" value="1"/>
</dbReference>
<evidence type="ECO:0000256" key="6">
    <source>
        <dbReference type="SAM" id="MobiDB-lite"/>
    </source>
</evidence>
<feature type="region of interest" description="Disordered" evidence="6">
    <location>
        <begin position="675"/>
        <end position="699"/>
    </location>
</feature>
<dbReference type="SUPFAM" id="SSF55920">
    <property type="entry name" value="Creatinase/aminopeptidase"/>
    <property type="match status" value="1"/>
</dbReference>
<dbReference type="InterPro" id="IPR011043">
    <property type="entry name" value="Gal_Oxase/kelch_b-propeller"/>
</dbReference>
<feature type="region of interest" description="Disordered" evidence="6">
    <location>
        <begin position="113"/>
        <end position="132"/>
    </location>
</feature>
<organism evidence="10 11">
    <name type="scientific">[Myrmecia] bisecta</name>
    <dbReference type="NCBI Taxonomy" id="41462"/>
    <lineage>
        <taxon>Eukaryota</taxon>
        <taxon>Viridiplantae</taxon>
        <taxon>Chlorophyta</taxon>
        <taxon>core chlorophytes</taxon>
        <taxon>Trebouxiophyceae</taxon>
        <taxon>Trebouxiales</taxon>
        <taxon>Trebouxiaceae</taxon>
        <taxon>Myrmecia</taxon>
    </lineage>
</organism>
<feature type="domain" description="Peptidase M24" evidence="7">
    <location>
        <begin position="726"/>
        <end position="942"/>
    </location>
</feature>
<dbReference type="Gene3D" id="3.90.230.10">
    <property type="entry name" value="Creatinase/methionine aminopeptidase superfamily"/>
    <property type="match status" value="1"/>
</dbReference>
<keyword evidence="4" id="KW-0378">Hydrolase</keyword>
<protein>
    <recommendedName>
        <fullName evidence="12">Xaa-Pro aminopeptidase P</fullName>
    </recommendedName>
</protein>
<dbReference type="GO" id="GO:0046872">
    <property type="term" value="F:metal ion binding"/>
    <property type="evidence" value="ECO:0007669"/>
    <property type="project" value="UniProtKB-KW"/>
</dbReference>
<keyword evidence="5" id="KW-0464">Manganese</keyword>
<proteinExistence type="inferred from homology"/>
<evidence type="ECO:0000313" key="11">
    <source>
        <dbReference type="Proteomes" id="UP001489004"/>
    </source>
</evidence>
<dbReference type="InterPro" id="IPR029149">
    <property type="entry name" value="Creatin/AminoP/Spt16_N"/>
</dbReference>
<dbReference type="AlphaFoldDB" id="A0AAW1PCR5"/>
<comment type="cofactor">
    <cofactor evidence="1">
        <name>Mn(2+)</name>
        <dbReference type="ChEBI" id="CHEBI:29035"/>
    </cofactor>
</comment>
<dbReference type="PANTHER" id="PTHR43763">
    <property type="entry name" value="XAA-PRO AMINOPEPTIDASE 1"/>
    <property type="match status" value="1"/>
</dbReference>
<dbReference type="InterPro" id="IPR000994">
    <property type="entry name" value="Pept_M24"/>
</dbReference>
<dbReference type="SUPFAM" id="SSF53092">
    <property type="entry name" value="Creatinase/prolidase N-terminal domain"/>
    <property type="match status" value="2"/>
</dbReference>
<dbReference type="GO" id="GO:0005737">
    <property type="term" value="C:cytoplasm"/>
    <property type="evidence" value="ECO:0007669"/>
    <property type="project" value="UniProtKB-ARBA"/>
</dbReference>
<accession>A0AAW1PCR5</accession>
<dbReference type="Gene3D" id="3.40.350.10">
    <property type="entry name" value="Creatinase/prolidase N-terminal domain"/>
    <property type="match status" value="2"/>
</dbReference>
<evidence type="ECO:0000256" key="3">
    <source>
        <dbReference type="ARBA" id="ARBA00022723"/>
    </source>
</evidence>
<dbReference type="InterPro" id="IPR000587">
    <property type="entry name" value="Creatinase_N"/>
</dbReference>
<dbReference type="Pfam" id="PF01321">
    <property type="entry name" value="Creatinase_N"/>
    <property type="match status" value="1"/>
</dbReference>
<dbReference type="Pfam" id="PF24681">
    <property type="entry name" value="Kelch_KLHDC2_KLHL20_DRC7"/>
    <property type="match status" value="2"/>
</dbReference>
<evidence type="ECO:0008006" key="12">
    <source>
        <dbReference type="Google" id="ProtNLM"/>
    </source>
</evidence>
<evidence type="ECO:0000259" key="9">
    <source>
        <dbReference type="Pfam" id="PF16188"/>
    </source>
</evidence>
<sequence length="1022" mass="110562">MTSCAHCLVNRWPGSVASPRGLILFGGDSDAACTRFDDVWFLDIDTAAQGKHEWKELKASGGQPEKRSNCCAVVHSNKLVVFGGWQWTGTTPLAHLQVLDLATLTWQAQDQPKITGRAPSPRGQPAAVVTTGDAGRSPEMVIFGGWDGQQRFDDMYALDLRAWSWRQIQPAGGLSPPRRADHTALLWRYCDDGVWKDLIVCFGGSGDSGTLNDVWLYDMRWNRWTEAFCAGTPPAPRSSHAAAIVGDLMIIFGGQSRTHVFGDLHVLQLVSLTWVQVEVADLPALCRSAIAISDGMVWGFGGFDGARPVNTTFSIPLAPILASHPVNAVNLNKRPPVLLKQSVQSAGPAKPLGSACLRSVCAASMVAGATEPQQTHADAPAADERVAALRREMAEADDGAGVHAYIIPSEDPHMSEYPPDCDDRRRFISHFTGSAGTAVVTTEQAALWTDGRYFLQAEKQLGPGWTLMKAGTPKCPEIPNWLADAVPEGGRVGIDPFLHTVDSARKLQTKLEAAGRHLIPLLEGNLVDHIWGPERPGAPQAPIRVHKLEHAGESVADKLKRMRKQMEEAKAGALLVTALDEVAWLLNLRGGDISHNPVFLSYVILTPDAATLYVDSKKVNKEVAAHLDEASVAVKAYPDVLADVRALGAAGTKIWADPSKVSFALVTAAKEGAAGTSPAQAGAKRSRTEAEPAPAAQARRDAALFVEKPSPVTLAKAVKNPAELDGMREAHLRDSVALAKTFMWIEQQVAAGRSLNEVDVDDYLTGLRREQPGFIEPSFPTIAGANANGAIIHYRAASGTCNPIDQDTLLLVDSGGQYDCGTTDVTRTFHLGTPTQHQKMCFTRVLQGHIALDQAVFPEGTPGLALDTLARVPLWTLGLNYRHGTGHGVGAALNVHEGPQSISTRYFITTPLEAGMVVSNEPGYYEDGAFGIRVENLLVVREAATEFQFGGKYLAFERLTMCPLQRQMIALEVMSDREIQWVNDYHKEVWEKASPRMSGPELDWLKKHTAPLTVNRPTAVAA</sequence>
<dbReference type="InterPro" id="IPR015915">
    <property type="entry name" value="Kelch-typ_b-propeller"/>
</dbReference>
<evidence type="ECO:0000256" key="4">
    <source>
        <dbReference type="ARBA" id="ARBA00022801"/>
    </source>
</evidence>
<dbReference type="Proteomes" id="UP001489004">
    <property type="component" value="Unassembled WGS sequence"/>
</dbReference>
<dbReference type="GO" id="GO:0070006">
    <property type="term" value="F:metalloaminopeptidase activity"/>
    <property type="evidence" value="ECO:0007669"/>
    <property type="project" value="InterPro"/>
</dbReference>
<gene>
    <name evidence="10" type="ORF">WJX72_007339</name>
</gene>
<evidence type="ECO:0000259" key="7">
    <source>
        <dbReference type="Pfam" id="PF00557"/>
    </source>
</evidence>
<keyword evidence="11" id="KW-1185">Reference proteome</keyword>
<dbReference type="PANTHER" id="PTHR43763:SF6">
    <property type="entry name" value="XAA-PRO AMINOPEPTIDASE 1"/>
    <property type="match status" value="1"/>
</dbReference>
<dbReference type="InterPro" id="IPR036005">
    <property type="entry name" value="Creatinase/aminopeptidase-like"/>
</dbReference>
<evidence type="ECO:0000256" key="1">
    <source>
        <dbReference type="ARBA" id="ARBA00001936"/>
    </source>
</evidence>
<evidence type="ECO:0000259" key="8">
    <source>
        <dbReference type="Pfam" id="PF01321"/>
    </source>
</evidence>